<dbReference type="GO" id="GO:0003677">
    <property type="term" value="F:DNA binding"/>
    <property type="evidence" value="ECO:0007669"/>
    <property type="project" value="UniProtKB-KW"/>
</dbReference>
<evidence type="ECO:0000313" key="4">
    <source>
        <dbReference type="EMBL" id="BBU67750.1"/>
    </source>
</evidence>
<dbReference type="InterPro" id="IPR001845">
    <property type="entry name" value="HTH_ArsR_DNA-bd_dom"/>
</dbReference>
<evidence type="ECO:0000256" key="1">
    <source>
        <dbReference type="ARBA" id="ARBA00023015"/>
    </source>
</evidence>
<dbReference type="PANTHER" id="PTHR43132:SF2">
    <property type="entry name" value="ARSENICAL RESISTANCE OPERON REPRESSOR ARSR-RELATED"/>
    <property type="match status" value="1"/>
</dbReference>
<dbReference type="PROSITE" id="PS50987">
    <property type="entry name" value="HTH_ARSR_2"/>
    <property type="match status" value="1"/>
</dbReference>
<organism evidence="4 5">
    <name type="scientific">Fluviibacter phosphoraccumulans</name>
    <dbReference type="NCBI Taxonomy" id="1751046"/>
    <lineage>
        <taxon>Bacteria</taxon>
        <taxon>Pseudomonadati</taxon>
        <taxon>Pseudomonadota</taxon>
        <taxon>Betaproteobacteria</taxon>
        <taxon>Rhodocyclales</taxon>
        <taxon>Fluviibacteraceae</taxon>
        <taxon>Fluviibacter</taxon>
    </lineage>
</organism>
<dbReference type="EMBL" id="AP022345">
    <property type="protein sequence ID" value="BBU67750.1"/>
    <property type="molecule type" value="Genomic_DNA"/>
</dbReference>
<evidence type="ECO:0000313" key="5">
    <source>
        <dbReference type="Proteomes" id="UP000463961"/>
    </source>
</evidence>
<dbReference type="Pfam" id="PF01022">
    <property type="entry name" value="HTH_5"/>
    <property type="match status" value="1"/>
</dbReference>
<keyword evidence="1" id="KW-0805">Transcription regulation</keyword>
<keyword evidence="3" id="KW-0804">Transcription</keyword>
<protein>
    <submittedName>
        <fullName evidence="4">Uncharacterized protein</fullName>
    </submittedName>
</protein>
<keyword evidence="5" id="KW-1185">Reference proteome</keyword>
<dbReference type="PRINTS" id="PR00778">
    <property type="entry name" value="HTHARSR"/>
</dbReference>
<name>A0A679I7D8_9RHOO</name>
<dbReference type="PANTHER" id="PTHR43132">
    <property type="entry name" value="ARSENICAL RESISTANCE OPERON REPRESSOR ARSR-RELATED"/>
    <property type="match status" value="1"/>
</dbReference>
<dbReference type="CDD" id="cd00090">
    <property type="entry name" value="HTH_ARSR"/>
    <property type="match status" value="1"/>
</dbReference>
<accession>A0A679I7D8</accession>
<evidence type="ECO:0000256" key="3">
    <source>
        <dbReference type="ARBA" id="ARBA00023163"/>
    </source>
</evidence>
<dbReference type="InterPro" id="IPR036388">
    <property type="entry name" value="WH-like_DNA-bd_sf"/>
</dbReference>
<dbReference type="Proteomes" id="UP000463961">
    <property type="component" value="Chromosome"/>
</dbReference>
<evidence type="ECO:0000256" key="2">
    <source>
        <dbReference type="ARBA" id="ARBA00023125"/>
    </source>
</evidence>
<proteinExistence type="predicted"/>
<dbReference type="AlphaFoldDB" id="A0A679I7D8"/>
<keyword evidence="2" id="KW-0238">DNA-binding</keyword>
<dbReference type="NCBIfam" id="NF033788">
    <property type="entry name" value="HTH_metalloreg"/>
    <property type="match status" value="1"/>
</dbReference>
<reference evidence="5" key="1">
    <citation type="submission" date="2020-01" db="EMBL/GenBank/DDBJ databases">
        <title>Phosphoaccumulans saitamaens gen. nov., sp. nov., a polyphosphate accumulating bacterium isolated from surface river water.</title>
        <authorList>
            <person name="Watanabe K."/>
            <person name="Suda W."/>
        </authorList>
    </citation>
    <scope>NUCLEOTIDE SEQUENCE [LARGE SCALE GENOMIC DNA]</scope>
    <source>
        <strain evidence="5">ICHIAU1</strain>
    </source>
</reference>
<dbReference type="SMART" id="SM00418">
    <property type="entry name" value="HTH_ARSR"/>
    <property type="match status" value="1"/>
</dbReference>
<dbReference type="Gene3D" id="1.10.10.10">
    <property type="entry name" value="Winged helix-like DNA-binding domain superfamily/Winged helix DNA-binding domain"/>
    <property type="match status" value="1"/>
</dbReference>
<dbReference type="SUPFAM" id="SSF46785">
    <property type="entry name" value="Winged helix' DNA-binding domain"/>
    <property type="match status" value="1"/>
</dbReference>
<sequence>MQGKSSINLKQTMALKKTKPDDVAALKPRASANAAVLDLDWMRSQAAQVVSLLKVIGNPDRLLLLCQMLQGEYSVGELEALLDIQQPTLSQQLGVLRNEGLVTTRRDGKYIYYQVSHPHVQVILETLHRLYCATPAVSKAKASSGKGGNL</sequence>
<dbReference type="InterPro" id="IPR036390">
    <property type="entry name" value="WH_DNA-bd_sf"/>
</dbReference>
<dbReference type="GO" id="GO:0003700">
    <property type="term" value="F:DNA-binding transcription factor activity"/>
    <property type="evidence" value="ECO:0007669"/>
    <property type="project" value="InterPro"/>
</dbReference>
<dbReference type="InterPro" id="IPR051011">
    <property type="entry name" value="Metal_resp_trans_reg"/>
</dbReference>
<dbReference type="InterPro" id="IPR011991">
    <property type="entry name" value="ArsR-like_HTH"/>
</dbReference>
<gene>
    <name evidence="4" type="ORF">ICHIAU1_00330</name>
</gene>